<dbReference type="EMBL" id="KZ084130">
    <property type="protein sequence ID" value="OSC99185.1"/>
    <property type="molecule type" value="Genomic_DNA"/>
</dbReference>
<dbReference type="OrthoDB" id="6105938at2759"/>
<evidence type="ECO:0000313" key="3">
    <source>
        <dbReference type="Proteomes" id="UP000193067"/>
    </source>
</evidence>
<dbReference type="Proteomes" id="UP000193067">
    <property type="component" value="Unassembled WGS sequence"/>
</dbReference>
<dbReference type="AlphaFoldDB" id="A0A1Y2IDI5"/>
<dbReference type="STRING" id="1353009.A0A1Y2IDI5"/>
<keyword evidence="3" id="KW-1185">Reference proteome</keyword>
<dbReference type="PANTHER" id="PTHR38846">
    <property type="entry name" value="C3H1-TYPE DOMAIN-CONTAINING PROTEIN"/>
    <property type="match status" value="1"/>
</dbReference>
<proteinExistence type="predicted"/>
<gene>
    <name evidence="2" type="ORF">PYCCODRAFT_1395651</name>
</gene>
<reference evidence="2 3" key="1">
    <citation type="journal article" date="2015" name="Biotechnol. Biofuels">
        <title>Enhanced degradation of softwood versus hardwood by the white-rot fungus Pycnoporus coccineus.</title>
        <authorList>
            <person name="Couturier M."/>
            <person name="Navarro D."/>
            <person name="Chevret D."/>
            <person name="Henrissat B."/>
            <person name="Piumi F."/>
            <person name="Ruiz-Duenas F.J."/>
            <person name="Martinez A.T."/>
            <person name="Grigoriev I.V."/>
            <person name="Riley R."/>
            <person name="Lipzen A."/>
            <person name="Berrin J.G."/>
            <person name="Master E.R."/>
            <person name="Rosso M.N."/>
        </authorList>
    </citation>
    <scope>NUCLEOTIDE SEQUENCE [LARGE SCALE GENOMIC DNA]</scope>
    <source>
        <strain evidence="2 3">BRFM310</strain>
    </source>
</reference>
<protein>
    <submittedName>
        <fullName evidence="2">Uncharacterized protein</fullName>
    </submittedName>
</protein>
<organism evidence="2 3">
    <name type="scientific">Trametes coccinea (strain BRFM310)</name>
    <name type="common">Pycnoporus coccineus</name>
    <dbReference type="NCBI Taxonomy" id="1353009"/>
    <lineage>
        <taxon>Eukaryota</taxon>
        <taxon>Fungi</taxon>
        <taxon>Dikarya</taxon>
        <taxon>Basidiomycota</taxon>
        <taxon>Agaricomycotina</taxon>
        <taxon>Agaricomycetes</taxon>
        <taxon>Polyporales</taxon>
        <taxon>Polyporaceae</taxon>
        <taxon>Trametes</taxon>
    </lineage>
</organism>
<feature type="region of interest" description="Disordered" evidence="1">
    <location>
        <begin position="166"/>
        <end position="186"/>
    </location>
</feature>
<name>A0A1Y2IDI5_TRAC3</name>
<dbReference type="PANTHER" id="PTHR38846:SF1">
    <property type="entry name" value="C3H1-TYPE DOMAIN-CONTAINING PROTEIN"/>
    <property type="match status" value="1"/>
</dbReference>
<evidence type="ECO:0000313" key="2">
    <source>
        <dbReference type="EMBL" id="OSC99185.1"/>
    </source>
</evidence>
<accession>A0A1Y2IDI5</accession>
<evidence type="ECO:0000256" key="1">
    <source>
        <dbReference type="SAM" id="MobiDB-lite"/>
    </source>
</evidence>
<sequence>MEPVNDTQLSPIRVFFANYPDFDYDEEAPFFDEFKRLQTDLRWEPKQREIAREELRNAMVQQFNVMYGTSVDDLASWQLLCTALGMSPVPNTIKGCQRKVKATHVNLVDFVEAPLSGKPIRTFKSEIALSKYTQDTKKYFPRDDVNSGSLLRCLLRQIKNPYAHRNGSVSKTGIKAQTERAQSPVA</sequence>